<keyword evidence="3" id="KW-0812">Transmembrane</keyword>
<name>A0A1R2AT19_9CILI</name>
<dbReference type="PANTHER" id="PTHR10582:SF2">
    <property type="entry name" value="INACTIVE"/>
    <property type="match status" value="1"/>
</dbReference>
<evidence type="ECO:0000256" key="2">
    <source>
        <dbReference type="SAM" id="Coils"/>
    </source>
</evidence>
<evidence type="ECO:0000313" key="5">
    <source>
        <dbReference type="Proteomes" id="UP000187209"/>
    </source>
</evidence>
<organism evidence="4 5">
    <name type="scientific">Stentor coeruleus</name>
    <dbReference type="NCBI Taxonomy" id="5963"/>
    <lineage>
        <taxon>Eukaryota</taxon>
        <taxon>Sar</taxon>
        <taxon>Alveolata</taxon>
        <taxon>Ciliophora</taxon>
        <taxon>Postciliodesmatophora</taxon>
        <taxon>Heterotrichea</taxon>
        <taxon>Heterotrichida</taxon>
        <taxon>Stentoridae</taxon>
        <taxon>Stentor</taxon>
    </lineage>
</organism>
<keyword evidence="3" id="KW-1133">Transmembrane helix</keyword>
<dbReference type="EMBL" id="MPUH01001465">
    <property type="protein sequence ID" value="OMJ67622.1"/>
    <property type="molecule type" value="Genomic_DNA"/>
</dbReference>
<dbReference type="Proteomes" id="UP000187209">
    <property type="component" value="Unassembled WGS sequence"/>
</dbReference>
<gene>
    <name evidence="4" type="ORF">SteCoe_35171</name>
</gene>
<dbReference type="GO" id="GO:0005886">
    <property type="term" value="C:plasma membrane"/>
    <property type="evidence" value="ECO:0007669"/>
    <property type="project" value="TreeGrafter"/>
</dbReference>
<reference evidence="4 5" key="1">
    <citation type="submission" date="2016-11" db="EMBL/GenBank/DDBJ databases">
        <title>The macronuclear genome of Stentor coeruleus: a giant cell with tiny introns.</title>
        <authorList>
            <person name="Slabodnick M."/>
            <person name="Ruby J.G."/>
            <person name="Reiff S.B."/>
            <person name="Swart E.C."/>
            <person name="Gosai S."/>
            <person name="Prabakaran S."/>
            <person name="Witkowska E."/>
            <person name="Larue G.E."/>
            <person name="Fisher S."/>
            <person name="Freeman R.M."/>
            <person name="Gunawardena J."/>
            <person name="Chu W."/>
            <person name="Stover N.A."/>
            <person name="Gregory B.D."/>
            <person name="Nowacki M."/>
            <person name="Derisi J."/>
            <person name="Roy S.W."/>
            <person name="Marshall W.F."/>
            <person name="Sood P."/>
        </authorList>
    </citation>
    <scope>NUCLEOTIDE SEQUENCE [LARGE SCALE GENOMIC DNA]</scope>
    <source>
        <strain evidence="4">WM001</strain>
    </source>
</reference>
<comment type="caution">
    <text evidence="4">The sequence shown here is derived from an EMBL/GenBank/DDBJ whole genome shotgun (WGS) entry which is preliminary data.</text>
</comment>
<evidence type="ECO:0000256" key="1">
    <source>
        <dbReference type="ARBA" id="ARBA00022737"/>
    </source>
</evidence>
<accession>A0A1R2AT19</accession>
<dbReference type="AlphaFoldDB" id="A0A1R2AT19"/>
<evidence type="ECO:0000313" key="4">
    <source>
        <dbReference type="EMBL" id="OMJ67622.1"/>
    </source>
</evidence>
<feature type="transmembrane region" description="Helical" evidence="3">
    <location>
        <begin position="47"/>
        <end position="66"/>
    </location>
</feature>
<evidence type="ECO:0008006" key="6">
    <source>
        <dbReference type="Google" id="ProtNLM"/>
    </source>
</evidence>
<proteinExistence type="predicted"/>
<protein>
    <recommendedName>
        <fullName evidence="6">Ion transport domain-containing protein</fullName>
    </recommendedName>
</protein>
<sequence>MSAKFDTKGAMWFMVILNFTKGLNGFRAFDNTRFYIRLMARTIKDTYSFLLIFCYTTIAFGALYSVSANTNGSAFDKLWMLPYELNLGVFDSYNEFNFEFVNFMLASSINVIMMLNLLISILSDSFDKFQIEAQEIDYKEKLSLIIELESLYTIFRKTTRKGYVQLCDYDSQDENKEKWSEDIKEIDIKIDKLSENLEKRLNEIDDRQEYGNKAYEKIEKKILDSDRKIDDIALKLEIIMKSMNLSKD</sequence>
<keyword evidence="3" id="KW-0472">Membrane</keyword>
<feature type="transmembrane region" description="Helical" evidence="3">
    <location>
        <begin position="100"/>
        <end position="122"/>
    </location>
</feature>
<feature type="coiled-coil region" evidence="2">
    <location>
        <begin position="176"/>
        <end position="203"/>
    </location>
</feature>
<dbReference type="GO" id="GO:0098703">
    <property type="term" value="P:calcium ion import across plasma membrane"/>
    <property type="evidence" value="ECO:0007669"/>
    <property type="project" value="TreeGrafter"/>
</dbReference>
<dbReference type="GO" id="GO:0005216">
    <property type="term" value="F:monoatomic ion channel activity"/>
    <property type="evidence" value="ECO:0007669"/>
    <property type="project" value="InterPro"/>
</dbReference>
<dbReference type="PANTHER" id="PTHR10582">
    <property type="entry name" value="TRANSIENT RECEPTOR POTENTIAL ION CHANNEL PROTEIN"/>
    <property type="match status" value="1"/>
</dbReference>
<keyword evidence="5" id="KW-1185">Reference proteome</keyword>
<keyword evidence="1" id="KW-0677">Repeat</keyword>
<dbReference type="InterPro" id="IPR024862">
    <property type="entry name" value="TRPV"/>
</dbReference>
<keyword evidence="2" id="KW-0175">Coiled coil</keyword>
<evidence type="ECO:0000256" key="3">
    <source>
        <dbReference type="SAM" id="Phobius"/>
    </source>
</evidence>